<evidence type="ECO:0000313" key="1">
    <source>
        <dbReference type="EMBL" id="KAI6082640.1"/>
    </source>
</evidence>
<sequence length="1399" mass="158991">MPVPQYGVVKGEPVSWALQLDGRAELLLQVDNDTPILAVVNVTSQDRESELICWLDSQFNQPQLISQLTTIAPGFHLASKEKVPTLDLLQGKLVSFSESIRLPYEREGEEEPPNITDKLGGVILRAIANQAIAYVFGSFGSSDRLGHFVHNIHLNQGSSALFRPENSRSQDGGILFEFSDGHWEAIFIAFGSQASTTDNFGRPTGPHLRSYQRLKSWVLREEDTSDPKINESPMPCGGKDDELEAESSELALDGRDPGVFRAKILTCKALFRDCQEYPILSGEDWIDQMAAKFSWWSLGVGAEKGGRYSLDYCLRSRDDVHSTLLRLLTCLEISLQKCINIAEEAPDDLKAILHVPGGKGEQKETQSTSTGRYRLPDEDSELGEQFYYIQSTVESLARLFAIIRKHVTKFRHDQADALRNKDPLRAAKLKSFHEFLICLIFISPTQLNLNKWHLPEGNQQINQAKEFLANSKKLSKVQERLIEANLVRRNRFDIYFDLYSQKVEVQRVQSGPPTAIETEDTAHVTDRSIQSSEQVQTVPPSCVMPEGFDEQRVKSAGTEASRRVLNQDYPKCSTVDGEDFWCPYCAQILDSSYSDSKKWRNHIAEDLCPYTCPFPDCDKPIPEVMFVTRGDWVSHLKNHHSSPRWICGPCCIGSEDPSPYEFEEEGEWRQHTESTHRGQYEEIYLPALAETSRTIVAPRIACPLCYESTTLLQPETDEHIADHLHSFALQSLPWETIGPNEDSQASVSSASRELEDETEEEVDRGHSYDITSLIKTTLALCSNLSSKTEEYPKSTFDDTLADLTQVLSDLPDQFPSFDPDIRDEIAATLTRPENILQSPNSDVVDHSGLSFMDSLGERISRLLTSLRGLLDPALREANSLAVIRELGESLYGTYRSHGEGFSWFLPCDELDKYVTRKTVSDALKGMRFQDAEGLAQFVLDHAKKIFLILVLMSDDSKAMSLLAALRQSNITDASLPITFDREQEHHYWFSPEAKPRRKYRLFGEWRRTDRDLFDIYQKHLSAPVFGDAAFLSHFHRNRILPYKQTHKSAPSKRFFSKVSRVLVHRAHIPPLSTKTDTKWIAIAIKRAEPNEELAEFFDREVINLHYKIQQFKSPHLIKPIAAYQIGEDRHLLSPWADGGNLLDYCKSFGNHCLSDEKFHNSLRWLLCQLEGVCSAVQELHEGNTRHGDLKPENILWFKDGCEYGVLRIADFGLAVFHEEWAKVRNRYRKGSVLFGNSRYAAPELYGKPNTDPKSRQCDIWSMGGILLDLSLWLVYGREKLQTFQGSAPRFWVRLENADENGEWYAIHPYVITCMREVMSDLPDNSAYKDLLSLVQNRLLVVAISDTCQSLPNFRETAGALHTEISRIAESAHSDHYLALDALKYPHNKILRNMTSYKAW</sequence>
<evidence type="ECO:0000313" key="2">
    <source>
        <dbReference type="Proteomes" id="UP001497680"/>
    </source>
</evidence>
<keyword evidence="2" id="KW-1185">Reference proteome</keyword>
<comment type="caution">
    <text evidence="1">The sequence shown here is derived from an EMBL/GenBank/DDBJ whole genome shotgun (WGS) entry which is preliminary data.</text>
</comment>
<dbReference type="EMBL" id="MU394366">
    <property type="protein sequence ID" value="KAI6082640.1"/>
    <property type="molecule type" value="Genomic_DNA"/>
</dbReference>
<organism evidence="1 2">
    <name type="scientific">Hypoxylon rubiginosum</name>
    <dbReference type="NCBI Taxonomy" id="110542"/>
    <lineage>
        <taxon>Eukaryota</taxon>
        <taxon>Fungi</taxon>
        <taxon>Dikarya</taxon>
        <taxon>Ascomycota</taxon>
        <taxon>Pezizomycotina</taxon>
        <taxon>Sordariomycetes</taxon>
        <taxon>Xylariomycetidae</taxon>
        <taxon>Xylariales</taxon>
        <taxon>Hypoxylaceae</taxon>
        <taxon>Hypoxylon</taxon>
    </lineage>
</organism>
<name>A0ACC0CQS7_9PEZI</name>
<dbReference type="Proteomes" id="UP001497680">
    <property type="component" value="Unassembled WGS sequence"/>
</dbReference>
<proteinExistence type="predicted"/>
<accession>A0ACC0CQS7</accession>
<reference evidence="1 2" key="1">
    <citation type="journal article" date="2022" name="New Phytol.">
        <title>Ecological generalism drives hyperdiversity of secondary metabolite gene clusters in xylarialean endophytes.</title>
        <authorList>
            <person name="Franco M.E.E."/>
            <person name="Wisecaver J.H."/>
            <person name="Arnold A.E."/>
            <person name="Ju Y.M."/>
            <person name="Slot J.C."/>
            <person name="Ahrendt S."/>
            <person name="Moore L.P."/>
            <person name="Eastman K.E."/>
            <person name="Scott K."/>
            <person name="Konkel Z."/>
            <person name="Mondo S.J."/>
            <person name="Kuo A."/>
            <person name="Hayes R.D."/>
            <person name="Haridas S."/>
            <person name="Andreopoulos B."/>
            <person name="Riley R."/>
            <person name="LaButti K."/>
            <person name="Pangilinan J."/>
            <person name="Lipzen A."/>
            <person name="Amirebrahimi M."/>
            <person name="Yan J."/>
            <person name="Adam C."/>
            <person name="Keymanesh K."/>
            <person name="Ng V."/>
            <person name="Louie K."/>
            <person name="Northen T."/>
            <person name="Drula E."/>
            <person name="Henrissat B."/>
            <person name="Hsieh H.M."/>
            <person name="Youens-Clark K."/>
            <person name="Lutzoni F."/>
            <person name="Miadlikowska J."/>
            <person name="Eastwood D.C."/>
            <person name="Hamelin R.C."/>
            <person name="Grigoriev I.V."/>
            <person name="U'Ren J.M."/>
        </authorList>
    </citation>
    <scope>NUCLEOTIDE SEQUENCE [LARGE SCALE GENOMIC DNA]</scope>
    <source>
        <strain evidence="1 2">ER1909</strain>
    </source>
</reference>
<protein>
    <submittedName>
        <fullName evidence="1">Uncharacterized protein</fullName>
    </submittedName>
</protein>
<gene>
    <name evidence="1" type="ORF">F4821DRAFT_281527</name>
</gene>